<evidence type="ECO:0000256" key="6">
    <source>
        <dbReference type="ARBA" id="ARBA00047319"/>
    </source>
</evidence>
<dbReference type="InterPro" id="IPR042099">
    <property type="entry name" value="ANL_N_sf"/>
</dbReference>
<evidence type="ECO:0000256" key="3">
    <source>
        <dbReference type="ARBA" id="ARBA00037247"/>
    </source>
</evidence>
<dbReference type="EC" id="6.2.1.2" evidence="4"/>
<dbReference type="SUPFAM" id="SSF56801">
    <property type="entry name" value="Acetyl-CoA synthetase-like"/>
    <property type="match status" value="1"/>
</dbReference>
<evidence type="ECO:0000256" key="2">
    <source>
        <dbReference type="ARBA" id="ARBA00022598"/>
    </source>
</evidence>
<dbReference type="Proteomes" id="UP001153148">
    <property type="component" value="Unassembled WGS sequence"/>
</dbReference>
<reference evidence="9" key="1">
    <citation type="submission" date="2021-03" db="EMBL/GenBank/DDBJ databases">
        <authorList>
            <person name="Tran Van P."/>
        </authorList>
    </citation>
    <scope>NUCLEOTIDE SEQUENCE</scope>
</reference>
<evidence type="ECO:0000256" key="5">
    <source>
        <dbReference type="ARBA" id="ARBA00039638"/>
    </source>
</evidence>
<comment type="catalytic activity">
    <reaction evidence="6">
        <text>octanoate + ATP + CoA = octanoyl-CoA + AMP + diphosphate</text>
        <dbReference type="Rhea" id="RHEA:33631"/>
        <dbReference type="ChEBI" id="CHEBI:25646"/>
        <dbReference type="ChEBI" id="CHEBI:30616"/>
        <dbReference type="ChEBI" id="CHEBI:33019"/>
        <dbReference type="ChEBI" id="CHEBI:57287"/>
        <dbReference type="ChEBI" id="CHEBI:57386"/>
        <dbReference type="ChEBI" id="CHEBI:456215"/>
    </reaction>
</comment>
<evidence type="ECO:0000256" key="4">
    <source>
        <dbReference type="ARBA" id="ARBA00039009"/>
    </source>
</evidence>
<dbReference type="Pfam" id="PF00501">
    <property type="entry name" value="AMP-binding"/>
    <property type="match status" value="1"/>
</dbReference>
<accession>A0ABN7PAL8</accession>
<feature type="domain" description="AMP-dependent synthetase/ligase" evidence="8">
    <location>
        <begin position="3"/>
        <end position="181"/>
    </location>
</feature>
<evidence type="ECO:0000256" key="1">
    <source>
        <dbReference type="ARBA" id="ARBA00006432"/>
    </source>
</evidence>
<comment type="catalytic activity">
    <reaction evidence="7">
        <text>a medium-chain fatty acid + ATP + CoA = a medium-chain fatty acyl-CoA + AMP + diphosphate</text>
        <dbReference type="Rhea" id="RHEA:48340"/>
        <dbReference type="ChEBI" id="CHEBI:30616"/>
        <dbReference type="ChEBI" id="CHEBI:33019"/>
        <dbReference type="ChEBI" id="CHEBI:57287"/>
        <dbReference type="ChEBI" id="CHEBI:59558"/>
        <dbReference type="ChEBI" id="CHEBI:90546"/>
        <dbReference type="ChEBI" id="CHEBI:456215"/>
        <dbReference type="EC" id="6.2.1.2"/>
    </reaction>
</comment>
<keyword evidence="10" id="KW-1185">Reference proteome</keyword>
<evidence type="ECO:0000313" key="10">
    <source>
        <dbReference type="Proteomes" id="UP001153148"/>
    </source>
</evidence>
<keyword evidence="2" id="KW-0436">Ligase</keyword>
<dbReference type="InterPro" id="IPR000873">
    <property type="entry name" value="AMP-dep_synth/lig_dom"/>
</dbReference>
<proteinExistence type="inferred from homology"/>
<sequence>AKVDPSYQAPELRHCLNKVGAKLLIAAETDVTQNYYKIIQSLAPELDHCAAGQLRSEQLPELRTVVMTRDLTQASTYNLDDLITMATPEGIARLIEIQKSIQPDYGTAIHYTSGTTGSPKGALLSHHNFINAAYWFARQTEMKKSYNLCIQIQCCHVGSNIAVVAGLHVGFTLVFPSPKFNAESSIKAIIQER</sequence>
<dbReference type="EMBL" id="CAJPIN010032416">
    <property type="protein sequence ID" value="CAG2064206.1"/>
    <property type="molecule type" value="Genomic_DNA"/>
</dbReference>
<evidence type="ECO:0000259" key="8">
    <source>
        <dbReference type="Pfam" id="PF00501"/>
    </source>
</evidence>
<gene>
    <name evidence="9" type="ORF">TPAB3V08_LOCUS11153</name>
</gene>
<organism evidence="9 10">
    <name type="scientific">Timema podura</name>
    <name type="common">Walking stick</name>
    <dbReference type="NCBI Taxonomy" id="61482"/>
    <lineage>
        <taxon>Eukaryota</taxon>
        <taxon>Metazoa</taxon>
        <taxon>Ecdysozoa</taxon>
        <taxon>Arthropoda</taxon>
        <taxon>Hexapoda</taxon>
        <taxon>Insecta</taxon>
        <taxon>Pterygota</taxon>
        <taxon>Neoptera</taxon>
        <taxon>Polyneoptera</taxon>
        <taxon>Phasmatodea</taxon>
        <taxon>Timematodea</taxon>
        <taxon>Timematoidea</taxon>
        <taxon>Timematidae</taxon>
        <taxon>Timema</taxon>
    </lineage>
</organism>
<protein>
    <recommendedName>
        <fullName evidence="5">Medium-chain acyl-CoA ligase ACSF2, mitochondrial</fullName>
        <ecNumber evidence="4">6.2.1.2</ecNumber>
    </recommendedName>
</protein>
<dbReference type="PANTHER" id="PTHR43201:SF5">
    <property type="entry name" value="MEDIUM-CHAIN ACYL-COA LIGASE ACSF2, MITOCHONDRIAL"/>
    <property type="match status" value="1"/>
</dbReference>
<feature type="non-terminal residue" evidence="9">
    <location>
        <position position="1"/>
    </location>
</feature>
<evidence type="ECO:0000256" key="7">
    <source>
        <dbReference type="ARBA" id="ARBA00048277"/>
    </source>
</evidence>
<comment type="function">
    <text evidence="3">Acyl-CoA synthases catalyze the initial reaction in fatty acid metabolism, by forming a thioester with CoA. Has some preference toward medium-chain substrates. Plays a role in adipocyte differentiation.</text>
</comment>
<comment type="similarity">
    <text evidence="1">Belongs to the ATP-dependent AMP-binding enzyme family.</text>
</comment>
<dbReference type="Gene3D" id="3.40.50.12780">
    <property type="entry name" value="N-terminal domain of ligase-like"/>
    <property type="match status" value="1"/>
</dbReference>
<evidence type="ECO:0000313" key="9">
    <source>
        <dbReference type="EMBL" id="CAG2064206.1"/>
    </source>
</evidence>
<dbReference type="InterPro" id="IPR020845">
    <property type="entry name" value="AMP-binding_CS"/>
</dbReference>
<comment type="caution">
    <text evidence="9">The sequence shown here is derived from an EMBL/GenBank/DDBJ whole genome shotgun (WGS) entry which is preliminary data.</text>
</comment>
<name>A0ABN7PAL8_TIMPD</name>
<dbReference type="PANTHER" id="PTHR43201">
    <property type="entry name" value="ACYL-COA SYNTHETASE"/>
    <property type="match status" value="1"/>
</dbReference>
<dbReference type="PROSITE" id="PS00455">
    <property type="entry name" value="AMP_BINDING"/>
    <property type="match status" value="1"/>
</dbReference>